<feature type="compositionally biased region" description="Polar residues" evidence="5">
    <location>
        <begin position="1"/>
        <end position="11"/>
    </location>
</feature>
<dbReference type="PIRSF" id="PIRSF015965">
    <property type="entry name" value="26S_Psome_Rpn1"/>
    <property type="match status" value="1"/>
</dbReference>
<comment type="similarity">
    <text evidence="1 4">Belongs to the proteasome subunit S2 family.</text>
</comment>
<feature type="domain" description="26S proteasome non-ATPase regulatory subunit RPN1 C-terminal" evidence="7">
    <location>
        <begin position="918"/>
        <end position="971"/>
    </location>
</feature>
<evidence type="ECO:0000259" key="7">
    <source>
        <dbReference type="Pfam" id="PF18051"/>
    </source>
</evidence>
<dbReference type="EMBL" id="AP028217">
    <property type="protein sequence ID" value="BEI94312.1"/>
    <property type="molecule type" value="Genomic_DNA"/>
</dbReference>
<protein>
    <recommendedName>
        <fullName evidence="4">26S proteasome regulatory subunit RPN1</fullName>
    </recommendedName>
</protein>
<dbReference type="InterPro" id="IPR040892">
    <property type="entry name" value="RPN1_N"/>
</dbReference>
<organism evidence="8 9">
    <name type="scientific">Cutaneotrichosporon cavernicola</name>
    <dbReference type="NCBI Taxonomy" id="279322"/>
    <lineage>
        <taxon>Eukaryota</taxon>
        <taxon>Fungi</taxon>
        <taxon>Dikarya</taxon>
        <taxon>Basidiomycota</taxon>
        <taxon>Agaricomycotina</taxon>
        <taxon>Tremellomycetes</taxon>
        <taxon>Trichosporonales</taxon>
        <taxon>Trichosporonaceae</taxon>
        <taxon>Cutaneotrichosporon</taxon>
    </lineage>
</organism>
<keyword evidence="3 4" id="KW-0647">Proteasome</keyword>
<dbReference type="GO" id="GO:0005634">
    <property type="term" value="C:nucleus"/>
    <property type="evidence" value="ECO:0007669"/>
    <property type="project" value="TreeGrafter"/>
</dbReference>
<comment type="function">
    <text evidence="4">Acts as a regulatory subunit of the 26 proteasome which is involved in the ATP-dependent degradation of ubiquitinated proteins.</text>
</comment>
<gene>
    <name evidence="8" type="primary">RPN1</name>
    <name evidence="8" type="ORF">CcaverHIS019_0607710</name>
</gene>
<reference evidence="8" key="1">
    <citation type="journal article" date="2023" name="BMC Genomics">
        <title>Chromosome-level genome assemblies of Cutaneotrichosporon spp. (Trichosporonales, Basidiomycota) reveal imbalanced evolution between nucleotide sequences and chromosome synteny.</title>
        <authorList>
            <person name="Kobayashi Y."/>
            <person name="Kayamori A."/>
            <person name="Aoki K."/>
            <person name="Shiwa Y."/>
            <person name="Matsutani M."/>
            <person name="Fujita N."/>
            <person name="Sugita T."/>
            <person name="Iwasaki W."/>
            <person name="Tanaka N."/>
            <person name="Takashima M."/>
        </authorList>
    </citation>
    <scope>NUCLEOTIDE SEQUENCE</scope>
    <source>
        <strain evidence="8">HIS019</strain>
    </source>
</reference>
<keyword evidence="9" id="KW-1185">Reference proteome</keyword>
<evidence type="ECO:0000256" key="4">
    <source>
        <dbReference type="PIRNR" id="PIRNR015965"/>
    </source>
</evidence>
<sequence length="976" mass="107111">MAEQNDPNSVTIMVPSKDPEKKEDLTPKHSKGKEPEDKDVPDISEEDLQLKAELEMLVERLKEPDTTLYLPALESLRTLIRTSTSSMTSVPKPLKFLRPHYEDMGKVRDSWPAELKEQRALLASILSVLAMTYSDTGRRDTLYYRLISGSEEGPGTWGHEYVRHLAAELGEEYINLTEGGAEANGESNGDEADVKHKRDYTAEQLRGLGLELVDFFLKHNAEVDAVDLCLELECTPALEGKVDDKTYPRVCQYMVQAVPLLVPPDDEVFLRTAAAIYSKHDRLPEAMALAIRLHDRRLIRKYFEAPVNLTMKKQLAYLMARACVPIHWVTYADYMDEHPEGDEWGPVPEDISGSELGICLHNQDLSAHFRSFGKAVGVEEPKTPEDIYKTHLETAHYSSARENLASVFVNAFVNAGFGNEKLVVKAPEGQSFIYKQKDRGMLSGAASIGMSLLWDHDGGIDYIDKYTYSPEEDIKAGAYLAIGVLYANTRSNPDMAWALLEDHVDNPSSLIKIATMNGIGIAYAGSERPGLSDKFLPYIAEESTPIDIAANAALNVAFAFVGSGNGDIASTILQTMMEREDSQLDSEWAIFLGLALGLIFLGRQDAADATLETLKVIEHPIARSAEVLVEVCAYAGTGNVLKIQSMLHTCAESPTEKPKVEAEEEIEETEGGDVDMENSGPAPALPTPAAAAIAAAEADTSEPDTPPVKKDMRHQAMAVIGIALIAMGEDVGAEMALRQFQHLMTYGDPVIRKAVPLALGLISASNPQLTILDTLSKYSHDSDLDVAVNAIFAMGLVGAGTNNARLAQMLRGLATYYGKEPDCLFMVRIAQGFVHMGKGTIGVNPFFNDGQILNRNAVAGLMALIVSFTDARKFVLGKHHWQLFWIALAMFPQFLIMVDENDQEKPVTVRVGQAINTVGLAGTRSGISGFQTHQTPVRVGTTERAEMGTNEFFPYSSVLEGLVYIRKNEGYDAEDQ</sequence>
<dbReference type="Pfam" id="PF01851">
    <property type="entry name" value="PC_rep"/>
    <property type="match status" value="1"/>
</dbReference>
<dbReference type="RefSeq" id="XP_060459577.1">
    <property type="nucleotide sequence ID" value="XM_060603266.1"/>
</dbReference>
<dbReference type="GO" id="GO:0030234">
    <property type="term" value="F:enzyme regulator activity"/>
    <property type="evidence" value="ECO:0007669"/>
    <property type="project" value="UniProtKB-UniRule"/>
</dbReference>
<dbReference type="AlphaFoldDB" id="A0AA48L9C9"/>
<name>A0AA48L9C9_9TREE</name>
<feature type="region of interest" description="Disordered" evidence="5">
    <location>
        <begin position="1"/>
        <end position="43"/>
    </location>
</feature>
<dbReference type="PANTHER" id="PTHR10943:SF1">
    <property type="entry name" value="26S PROTEASOME NON-ATPASE REGULATORY SUBUNIT 2"/>
    <property type="match status" value="1"/>
</dbReference>
<dbReference type="InterPro" id="IPR011989">
    <property type="entry name" value="ARM-like"/>
</dbReference>
<dbReference type="InterPro" id="IPR041433">
    <property type="entry name" value="RPN1_C"/>
</dbReference>
<feature type="region of interest" description="Disordered" evidence="5">
    <location>
        <begin position="654"/>
        <end position="710"/>
    </location>
</feature>
<dbReference type="PANTHER" id="PTHR10943">
    <property type="entry name" value="26S PROTEASOME NON-ATPASE REGULATORY SUBUNIT"/>
    <property type="match status" value="1"/>
</dbReference>
<dbReference type="Pfam" id="PF18051">
    <property type="entry name" value="RPN1_C"/>
    <property type="match status" value="1"/>
</dbReference>
<dbReference type="GO" id="GO:0034515">
    <property type="term" value="C:proteasome storage granule"/>
    <property type="evidence" value="ECO:0007669"/>
    <property type="project" value="TreeGrafter"/>
</dbReference>
<evidence type="ECO:0000256" key="1">
    <source>
        <dbReference type="ARBA" id="ARBA00005460"/>
    </source>
</evidence>
<evidence type="ECO:0000256" key="3">
    <source>
        <dbReference type="ARBA" id="ARBA00022942"/>
    </source>
</evidence>
<dbReference type="GO" id="GO:0043161">
    <property type="term" value="P:proteasome-mediated ubiquitin-dependent protein catabolic process"/>
    <property type="evidence" value="ECO:0007669"/>
    <property type="project" value="TreeGrafter"/>
</dbReference>
<feature type="compositionally biased region" description="Basic and acidic residues" evidence="5">
    <location>
        <begin position="17"/>
        <end position="41"/>
    </location>
</feature>
<dbReference type="Proteomes" id="UP001233271">
    <property type="component" value="Chromosome 6"/>
</dbReference>
<dbReference type="Gene3D" id="1.25.10.10">
    <property type="entry name" value="Leucine-rich Repeat Variant"/>
    <property type="match status" value="1"/>
</dbReference>
<proteinExistence type="inferred from homology"/>
<evidence type="ECO:0000313" key="9">
    <source>
        <dbReference type="Proteomes" id="UP001233271"/>
    </source>
</evidence>
<evidence type="ECO:0000313" key="8">
    <source>
        <dbReference type="EMBL" id="BEI94312.1"/>
    </source>
</evidence>
<dbReference type="InterPro" id="IPR016024">
    <property type="entry name" value="ARM-type_fold"/>
</dbReference>
<keyword evidence="2" id="KW-0677">Repeat</keyword>
<feature type="compositionally biased region" description="Acidic residues" evidence="5">
    <location>
        <begin position="662"/>
        <end position="676"/>
    </location>
</feature>
<evidence type="ECO:0000259" key="6">
    <source>
        <dbReference type="Pfam" id="PF17781"/>
    </source>
</evidence>
<dbReference type="KEGG" id="ccac:CcaHIS019_0607710"/>
<dbReference type="Pfam" id="PF17781">
    <property type="entry name" value="RPN1_RPN2_N"/>
    <property type="match status" value="1"/>
</dbReference>
<dbReference type="GO" id="GO:0008540">
    <property type="term" value="C:proteasome regulatory particle, base subcomplex"/>
    <property type="evidence" value="ECO:0007669"/>
    <property type="project" value="UniProtKB-UniRule"/>
</dbReference>
<dbReference type="GO" id="GO:0042176">
    <property type="term" value="P:regulation of protein catabolic process"/>
    <property type="evidence" value="ECO:0007669"/>
    <property type="project" value="InterPro"/>
</dbReference>
<dbReference type="GeneID" id="85498182"/>
<dbReference type="InterPro" id="IPR016643">
    <property type="entry name" value="26S_Psome_Rpn1"/>
</dbReference>
<dbReference type="SUPFAM" id="SSF48371">
    <property type="entry name" value="ARM repeat"/>
    <property type="match status" value="1"/>
</dbReference>
<accession>A0AA48L9C9</accession>
<feature type="domain" description="RPN1 N-terminal" evidence="6">
    <location>
        <begin position="54"/>
        <end position="393"/>
    </location>
</feature>
<evidence type="ECO:0000256" key="2">
    <source>
        <dbReference type="ARBA" id="ARBA00022737"/>
    </source>
</evidence>
<dbReference type="InterPro" id="IPR002015">
    <property type="entry name" value="Proteasome/cyclosome_rpt"/>
</dbReference>
<evidence type="ECO:0000256" key="5">
    <source>
        <dbReference type="SAM" id="MobiDB-lite"/>
    </source>
</evidence>
<feature type="compositionally biased region" description="Low complexity" evidence="5">
    <location>
        <begin position="687"/>
        <end position="698"/>
    </location>
</feature>